<dbReference type="RefSeq" id="WP_208605242.1">
    <property type="nucleotide sequence ID" value="NZ_FNCO01000054.1"/>
</dbReference>
<sequence>STVDIGDATSNVIAISGSNAITALGTITAGARRSVRFLGSLVLTHNPTSLILPGGASITTSANDTADFLSLGGGNWICLDYTYRSSGKPFDPALADFAIVYPNGGSQASPATVVANSRYVVNNPFPGFRVMCKAEIFISGAWFDPGWWTTNDSGNLAYGVRAAHIENPDRVIVQTGLSAVAVRGSLSGGAGGEISSAASAPCRVQVWKLKGLI</sequence>
<name>A0A1G8UW14_9PSED</name>
<reference evidence="2" key="1">
    <citation type="submission" date="2016-10" db="EMBL/GenBank/DDBJ databases">
        <authorList>
            <person name="Varghese N."/>
            <person name="Submissions S."/>
        </authorList>
    </citation>
    <scope>NUCLEOTIDE SEQUENCE [LARGE SCALE GENOMIC DNA]</scope>
    <source>
        <strain evidence="2">ATCC 700689</strain>
    </source>
</reference>
<dbReference type="AlphaFoldDB" id="A0A1G8UW14"/>
<gene>
    <name evidence="1" type="ORF">SAMN05216605_1542</name>
</gene>
<evidence type="ECO:0000313" key="1">
    <source>
        <dbReference type="EMBL" id="SDJ57295.1"/>
    </source>
</evidence>
<proteinExistence type="predicted"/>
<keyword evidence="2" id="KW-1185">Reference proteome</keyword>
<dbReference type="STRING" id="89065.SAMN05216605_1542"/>
<dbReference type="EMBL" id="FNCO01000054">
    <property type="protein sequence ID" value="SDJ57295.1"/>
    <property type="molecule type" value="Genomic_DNA"/>
</dbReference>
<protein>
    <submittedName>
        <fullName evidence="1">Uncharacterized protein</fullName>
    </submittedName>
</protein>
<feature type="non-terminal residue" evidence="1">
    <location>
        <position position="1"/>
    </location>
</feature>
<evidence type="ECO:0000313" key="2">
    <source>
        <dbReference type="Proteomes" id="UP000182894"/>
    </source>
</evidence>
<dbReference type="Proteomes" id="UP000182894">
    <property type="component" value="Unassembled WGS sequence"/>
</dbReference>
<accession>A0A1G8UW14</accession>
<organism evidence="1 2">
    <name type="scientific">Pseudomonas abietaniphila</name>
    <dbReference type="NCBI Taxonomy" id="89065"/>
    <lineage>
        <taxon>Bacteria</taxon>
        <taxon>Pseudomonadati</taxon>
        <taxon>Pseudomonadota</taxon>
        <taxon>Gammaproteobacteria</taxon>
        <taxon>Pseudomonadales</taxon>
        <taxon>Pseudomonadaceae</taxon>
        <taxon>Pseudomonas</taxon>
    </lineage>
</organism>